<proteinExistence type="predicted"/>
<dbReference type="InterPro" id="IPR011990">
    <property type="entry name" value="TPR-like_helical_dom_sf"/>
</dbReference>
<comment type="caution">
    <text evidence="1">The sequence shown here is derived from an EMBL/GenBank/DDBJ whole genome shotgun (WGS) entry which is preliminary data.</text>
</comment>
<dbReference type="InterPro" id="IPR006597">
    <property type="entry name" value="Sel1-like"/>
</dbReference>
<protein>
    <submittedName>
        <fullName evidence="1">12682_t:CDS:1</fullName>
    </submittedName>
</protein>
<dbReference type="Pfam" id="PF08238">
    <property type="entry name" value="Sel1"/>
    <property type="match status" value="2"/>
</dbReference>
<sequence length="331" mass="38251">MCLNIFKCWHNSNKRPTVQHIFNDLNNINFNEILIISDEKTFTECNKNEIKDQPMSEMERLNSTEFSNYYTNLRNNTAKELMLISSIIKILSENSMINDQNNLLNLTSSLSTLNIVETISISLVNAIGSVICCLKKHIVEHNKNSEDILEHYNNYKFKYYFTSIIGFFYEYGIGTIVDYHKAFDMYRQATENFNTSTKIYGKYYIGQCYDNGYSVIKSLSNSLNWYLKSAEKGNASGQNAAGHSLMLGDGTNIDEEEGLKCGFWIDIFPYLTDNEGYNSFCHHFHIILSTFNAIVSRLEKYSVFKSEVFNATPVWKQIAIVLWYLINRADV</sequence>
<dbReference type="EMBL" id="CAJVQA010010491">
    <property type="protein sequence ID" value="CAG8697353.1"/>
    <property type="molecule type" value="Genomic_DNA"/>
</dbReference>
<dbReference type="Gene3D" id="1.25.40.10">
    <property type="entry name" value="Tetratricopeptide repeat domain"/>
    <property type="match status" value="1"/>
</dbReference>
<dbReference type="SMART" id="SM00671">
    <property type="entry name" value="SEL1"/>
    <property type="match status" value="2"/>
</dbReference>
<keyword evidence="2" id="KW-1185">Reference proteome</keyword>
<reference evidence="1" key="1">
    <citation type="submission" date="2021-06" db="EMBL/GenBank/DDBJ databases">
        <authorList>
            <person name="Kallberg Y."/>
            <person name="Tangrot J."/>
            <person name="Rosling A."/>
        </authorList>
    </citation>
    <scope>NUCLEOTIDE SEQUENCE</scope>
    <source>
        <strain evidence="1">FL966</strain>
    </source>
</reference>
<evidence type="ECO:0000313" key="2">
    <source>
        <dbReference type="Proteomes" id="UP000789759"/>
    </source>
</evidence>
<accession>A0A9N9N1A5</accession>
<dbReference type="Proteomes" id="UP000789759">
    <property type="component" value="Unassembled WGS sequence"/>
</dbReference>
<dbReference type="AlphaFoldDB" id="A0A9N9N1A5"/>
<organism evidence="1 2">
    <name type="scientific">Cetraspora pellucida</name>
    <dbReference type="NCBI Taxonomy" id="1433469"/>
    <lineage>
        <taxon>Eukaryota</taxon>
        <taxon>Fungi</taxon>
        <taxon>Fungi incertae sedis</taxon>
        <taxon>Mucoromycota</taxon>
        <taxon>Glomeromycotina</taxon>
        <taxon>Glomeromycetes</taxon>
        <taxon>Diversisporales</taxon>
        <taxon>Gigasporaceae</taxon>
        <taxon>Cetraspora</taxon>
    </lineage>
</organism>
<dbReference type="OrthoDB" id="2373391at2759"/>
<evidence type="ECO:0000313" key="1">
    <source>
        <dbReference type="EMBL" id="CAG8697353.1"/>
    </source>
</evidence>
<name>A0A9N9N1A5_9GLOM</name>
<dbReference type="SUPFAM" id="SSF81901">
    <property type="entry name" value="HCP-like"/>
    <property type="match status" value="1"/>
</dbReference>
<gene>
    <name evidence="1" type="ORF">CPELLU_LOCUS11635</name>
</gene>